<dbReference type="EMBL" id="CP046322">
    <property type="protein sequence ID" value="QGS33963.1"/>
    <property type="molecule type" value="Genomic_DNA"/>
</dbReference>
<reference evidence="2 3" key="1">
    <citation type="submission" date="2019-11" db="EMBL/GenBank/DDBJ databases">
        <title>FDA dAtabase for Regulatory Grade micrObial Sequences (FDA-ARGOS): Supporting development and validation of Infectious Disease Dx tests.</title>
        <authorList>
            <person name="Kerrigan L."/>
            <person name="Long C."/>
            <person name="Tallon L."/>
            <person name="Sadzewicz L."/>
            <person name="Vavikolanu K."/>
            <person name="Mehta A."/>
            <person name="Aluvathingal J."/>
            <person name="Nadendla S."/>
            <person name="Yan Y."/>
            <person name="Sichtig H."/>
        </authorList>
    </citation>
    <scope>NUCLEOTIDE SEQUENCE [LARGE SCALE GENOMIC DNA]</scope>
    <source>
        <strain evidence="2 3">FDAARGOS_674</strain>
    </source>
</reference>
<dbReference type="KEGG" id="cxe:FOB82_02385"/>
<dbReference type="InterPro" id="IPR009061">
    <property type="entry name" value="DNA-bd_dom_put_sf"/>
</dbReference>
<feature type="domain" description="Helix-turn-helix" evidence="1">
    <location>
        <begin position="73"/>
        <end position="118"/>
    </location>
</feature>
<dbReference type="SUPFAM" id="SSF46955">
    <property type="entry name" value="Putative DNA-binding domain"/>
    <property type="match status" value="1"/>
</dbReference>
<evidence type="ECO:0000313" key="3">
    <source>
        <dbReference type="Proteomes" id="UP000426857"/>
    </source>
</evidence>
<accession>A0A6B8TRY0</accession>
<gene>
    <name evidence="2" type="ORF">FOB82_02385</name>
</gene>
<evidence type="ECO:0000259" key="1">
    <source>
        <dbReference type="Pfam" id="PF12728"/>
    </source>
</evidence>
<protein>
    <submittedName>
        <fullName evidence="2">Helix-turn-helix domain-containing protein</fullName>
    </submittedName>
</protein>
<evidence type="ECO:0000313" key="2">
    <source>
        <dbReference type="EMBL" id="QGS33963.1"/>
    </source>
</evidence>
<proteinExistence type="predicted"/>
<dbReference type="Pfam" id="PF12728">
    <property type="entry name" value="HTH_17"/>
    <property type="match status" value="1"/>
</dbReference>
<dbReference type="Proteomes" id="UP000426857">
    <property type="component" value="Chromosome"/>
</dbReference>
<dbReference type="InterPro" id="IPR041657">
    <property type="entry name" value="HTH_17"/>
</dbReference>
<dbReference type="RefSeq" id="WP_155867699.1">
    <property type="nucleotide sequence ID" value="NZ_CP046322.1"/>
</dbReference>
<organism evidence="2 3">
    <name type="scientific">Corynebacterium xerosis</name>
    <dbReference type="NCBI Taxonomy" id="1725"/>
    <lineage>
        <taxon>Bacteria</taxon>
        <taxon>Bacillati</taxon>
        <taxon>Actinomycetota</taxon>
        <taxon>Actinomycetes</taxon>
        <taxon>Mycobacteriales</taxon>
        <taxon>Corynebacteriaceae</taxon>
        <taxon>Corynebacterium</taxon>
    </lineage>
</organism>
<name>A0A6B8TRY0_9CORY</name>
<dbReference type="AlphaFoldDB" id="A0A6B8TRY0"/>
<sequence>MDFFNRVVVLSPYEARTLAQTVLRFDRTVPGGLRPHVRKLADTVLAGFPSVPAEPEMDYPPVAHHEVRGANVVTTGEAARILGCTPRRVTQLANEGKIPGNKPNGRWLFLRDDIEAYRDFRD</sequence>